<dbReference type="PANTHER" id="PTHR43163:SF6">
    <property type="entry name" value="DIPEPTIDE TRANSPORT SYSTEM PERMEASE PROTEIN DPPB-RELATED"/>
    <property type="match status" value="1"/>
</dbReference>
<protein>
    <submittedName>
        <fullName evidence="10">Glutathione ABC transporter permease GsiC</fullName>
    </submittedName>
</protein>
<feature type="domain" description="ABC transmembrane type-1" evidence="8">
    <location>
        <begin position="95"/>
        <end position="300"/>
    </location>
</feature>
<reference evidence="10" key="2">
    <citation type="submission" date="2017-05" db="EMBL/GenBank/DDBJ databases">
        <authorList>
            <person name="Song R."/>
            <person name="Chenine A.L."/>
            <person name="Ruprecht R.M."/>
        </authorList>
    </citation>
    <scope>NUCLEOTIDE SEQUENCE</scope>
    <source>
        <strain evidence="11">Ec15</strain>
        <strain evidence="10">Ga2p</strain>
        <strain evidence="9">Ga36</strain>
    </source>
</reference>
<evidence type="ECO:0000313" key="14">
    <source>
        <dbReference type="Proteomes" id="UP000216925"/>
    </source>
</evidence>
<comment type="similarity">
    <text evidence="7">Belongs to the binding-protein-dependent transport system permease family.</text>
</comment>
<dbReference type="SUPFAM" id="SSF161098">
    <property type="entry name" value="MetI-like"/>
    <property type="match status" value="1"/>
</dbReference>
<dbReference type="Proteomes" id="UP000215731">
    <property type="component" value="Unassembled WGS sequence"/>
</dbReference>
<evidence type="ECO:0000313" key="9">
    <source>
        <dbReference type="EMBL" id="OYR64876.1"/>
    </source>
</evidence>
<evidence type="ECO:0000256" key="4">
    <source>
        <dbReference type="ARBA" id="ARBA00022692"/>
    </source>
</evidence>
<keyword evidence="4 7" id="KW-0812">Transmembrane</keyword>
<evidence type="ECO:0000256" key="5">
    <source>
        <dbReference type="ARBA" id="ARBA00022989"/>
    </source>
</evidence>
<feature type="transmembrane region" description="Helical" evidence="7">
    <location>
        <begin position="99"/>
        <end position="119"/>
    </location>
</feature>
<gene>
    <name evidence="11" type="ORF">DJ76_00645</name>
    <name evidence="10" type="ORF">DJ79_09760</name>
    <name evidence="9" type="ORF">DJ80_03500</name>
</gene>
<evidence type="ECO:0000313" key="12">
    <source>
        <dbReference type="Proteomes" id="UP000215607"/>
    </source>
</evidence>
<feature type="transmembrane region" description="Helical" evidence="7">
    <location>
        <begin position="235"/>
        <end position="261"/>
    </location>
</feature>
<comment type="subcellular location">
    <subcellularLocation>
        <location evidence="1 7">Cell membrane</location>
        <topology evidence="1 7">Multi-pass membrane protein</topology>
    </subcellularLocation>
</comment>
<keyword evidence="2 7" id="KW-0813">Transport</keyword>
<dbReference type="Proteomes" id="UP000215607">
    <property type="component" value="Unassembled WGS sequence"/>
</dbReference>
<dbReference type="GO" id="GO:0055085">
    <property type="term" value="P:transmembrane transport"/>
    <property type="evidence" value="ECO:0007669"/>
    <property type="project" value="InterPro"/>
</dbReference>
<sequence length="317" mass="34156">MLQYILKRTAHALFVMWSVVTAVFLGLRFLPGSPARNALGIRASDASVTNLTTELGLNQPLHVQYVNWLLDLLTLDLGQSITTDQQVSVLIARAAPKTISIGLLAIAIGLTIAIPAGIISATRQREPIDYAATITSFLGITMPAFFVGILLVLVFGVWLDLLPAFGYVQPSESITGWLSHLILPAVAVGLPYSAIVMRITRSSLLETLNEPYMQTARAKGVSSNVRLVKHALQNAMIPVVTVAGIQVAIILIGSVTVEIVFGINGLGRLLVDFMLSQDYPVVQATIVLVAGVMVFMNLLVDILYVFIDPRIRLEGGA</sequence>
<dbReference type="Pfam" id="PF00528">
    <property type="entry name" value="BPD_transp_1"/>
    <property type="match status" value="1"/>
</dbReference>
<dbReference type="AlphaFoldDB" id="A0A256JEU2"/>
<proteinExistence type="inferred from homology"/>
<dbReference type="EMBL" id="NHPD01000005">
    <property type="protein sequence ID" value="OYR75904.1"/>
    <property type="molecule type" value="Genomic_DNA"/>
</dbReference>
<keyword evidence="3" id="KW-1003">Cell membrane</keyword>
<evidence type="ECO:0000259" key="8">
    <source>
        <dbReference type="PROSITE" id="PS50928"/>
    </source>
</evidence>
<dbReference type="Proteomes" id="UP000216925">
    <property type="component" value="Unassembled WGS sequence"/>
</dbReference>
<dbReference type="PROSITE" id="PS50928">
    <property type="entry name" value="ABC_TM1"/>
    <property type="match status" value="1"/>
</dbReference>
<dbReference type="Gene3D" id="1.10.3720.10">
    <property type="entry name" value="MetI-like"/>
    <property type="match status" value="1"/>
</dbReference>
<reference evidence="12 13" key="1">
    <citation type="journal article" date="2014" name="Front. Microbiol.">
        <title>Population and genomic analysis of the genus Halorubrum.</title>
        <authorList>
            <person name="Fullmer M.S."/>
            <person name="Soucy S.M."/>
            <person name="Swithers K.S."/>
            <person name="Makkay A.M."/>
            <person name="Wheeler R."/>
            <person name="Ventosa A."/>
            <person name="Gogarten J.P."/>
            <person name="Papke R.T."/>
        </authorList>
    </citation>
    <scope>NUCLEOTIDE SEQUENCE [LARGE SCALE GENOMIC DNA]</scope>
    <source>
        <strain evidence="11 14">Ec15</strain>
        <strain evidence="10 12">Ga2p</strain>
        <strain evidence="9 13">Ga36</strain>
    </source>
</reference>
<feature type="transmembrane region" description="Helical" evidence="7">
    <location>
        <begin position="177"/>
        <end position="195"/>
    </location>
</feature>
<dbReference type="GO" id="GO:0005886">
    <property type="term" value="C:plasma membrane"/>
    <property type="evidence" value="ECO:0007669"/>
    <property type="project" value="UniProtKB-SubCell"/>
</dbReference>
<evidence type="ECO:0000256" key="1">
    <source>
        <dbReference type="ARBA" id="ARBA00004651"/>
    </source>
</evidence>
<dbReference type="InterPro" id="IPR035906">
    <property type="entry name" value="MetI-like_sf"/>
</dbReference>
<evidence type="ECO:0000256" key="7">
    <source>
        <dbReference type="RuleBase" id="RU363032"/>
    </source>
</evidence>
<dbReference type="InterPro" id="IPR000515">
    <property type="entry name" value="MetI-like"/>
</dbReference>
<dbReference type="Pfam" id="PF19300">
    <property type="entry name" value="BPD_transp_1_N"/>
    <property type="match status" value="1"/>
</dbReference>
<evidence type="ECO:0000313" key="13">
    <source>
        <dbReference type="Proteomes" id="UP000215731"/>
    </source>
</evidence>
<dbReference type="PANTHER" id="PTHR43163">
    <property type="entry name" value="DIPEPTIDE TRANSPORT SYSTEM PERMEASE PROTEIN DPPB-RELATED"/>
    <property type="match status" value="1"/>
</dbReference>
<accession>A0A256JEU2</accession>
<dbReference type="InterPro" id="IPR045621">
    <property type="entry name" value="BPD_transp_1_N"/>
</dbReference>
<comment type="caution">
    <text evidence="10">The sequence shown here is derived from an EMBL/GenBank/DDBJ whole genome shotgun (WGS) entry which is preliminary data.</text>
</comment>
<evidence type="ECO:0000313" key="10">
    <source>
        <dbReference type="EMBL" id="OYR67056.1"/>
    </source>
</evidence>
<evidence type="ECO:0000256" key="3">
    <source>
        <dbReference type="ARBA" id="ARBA00022475"/>
    </source>
</evidence>
<feature type="transmembrane region" description="Helical" evidence="7">
    <location>
        <begin position="131"/>
        <end position="157"/>
    </location>
</feature>
<keyword evidence="5 7" id="KW-1133">Transmembrane helix</keyword>
<evidence type="ECO:0000313" key="11">
    <source>
        <dbReference type="EMBL" id="OYR75904.1"/>
    </source>
</evidence>
<evidence type="ECO:0000256" key="2">
    <source>
        <dbReference type="ARBA" id="ARBA00022448"/>
    </source>
</evidence>
<dbReference type="EMBL" id="NHPA01000046">
    <property type="protein sequence ID" value="OYR67056.1"/>
    <property type="molecule type" value="Genomic_DNA"/>
</dbReference>
<feature type="transmembrane region" description="Helical" evidence="7">
    <location>
        <begin position="281"/>
        <end position="307"/>
    </location>
</feature>
<dbReference type="RefSeq" id="WP_094494246.1">
    <property type="nucleotide sequence ID" value="NZ_NHOZ01000034.1"/>
</dbReference>
<feature type="transmembrane region" description="Helical" evidence="7">
    <location>
        <begin position="12"/>
        <end position="30"/>
    </location>
</feature>
<dbReference type="CDD" id="cd06261">
    <property type="entry name" value="TM_PBP2"/>
    <property type="match status" value="1"/>
</dbReference>
<organism evidence="10 12">
    <name type="scientific">Halorubrum ezzemoulense</name>
    <name type="common">Halorubrum chaoviator</name>
    <dbReference type="NCBI Taxonomy" id="337243"/>
    <lineage>
        <taxon>Archaea</taxon>
        <taxon>Methanobacteriati</taxon>
        <taxon>Methanobacteriota</taxon>
        <taxon>Stenosarchaea group</taxon>
        <taxon>Halobacteria</taxon>
        <taxon>Halobacteriales</taxon>
        <taxon>Haloferacaceae</taxon>
        <taxon>Halorubrum</taxon>
    </lineage>
</organism>
<dbReference type="EMBL" id="NHOZ01000034">
    <property type="protein sequence ID" value="OYR64876.1"/>
    <property type="molecule type" value="Genomic_DNA"/>
</dbReference>
<keyword evidence="6 7" id="KW-0472">Membrane</keyword>
<evidence type="ECO:0000256" key="6">
    <source>
        <dbReference type="ARBA" id="ARBA00023136"/>
    </source>
</evidence>
<name>A0A256JEU2_HALEZ</name>